<sequence length="390" mass="40133">MGPDIAETASRRGSFIAACIGSALLSLPYGTTFLLALSVTEAGGEAVTAGLVISAMAPPTLVGAHLSGRLGDRFGLRRTIALSGILMALATLGFAIGQGRLEFLLPSSVLLGLGWGMFYLLAPVAVSDTSTAETVGYRLAILSGSMMAGLGASPIIGRGWSASGYPLDAAFLTAAIGSLIGAILIHLALRTDQPATGVFPMRVTWPILRRIVRSPVIVPISMVGLGGAMFGSLSSFQSVYAASRDLDYAMFFIAFLGATIGCRLFAARLVLNYDFRLTAALLYGLAALAIGSFALLVGGSLAYVITSAVLGVGYGLSYSVVNAWAAARSPDGLVRQTLLVFGLCYFVGSLGFPYIAGIAIGAIGVEPMLGLLAGLLLINILLALAQRGRG</sequence>
<dbReference type="Gene3D" id="1.20.1250.20">
    <property type="entry name" value="MFS general substrate transporter like domains"/>
    <property type="match status" value="1"/>
</dbReference>
<dbReference type="GO" id="GO:0022857">
    <property type="term" value="F:transmembrane transporter activity"/>
    <property type="evidence" value="ECO:0007669"/>
    <property type="project" value="InterPro"/>
</dbReference>
<evidence type="ECO:0000256" key="2">
    <source>
        <dbReference type="ARBA" id="ARBA00022989"/>
    </source>
</evidence>
<keyword evidence="7" id="KW-1185">Reference proteome</keyword>
<reference evidence="6" key="1">
    <citation type="submission" date="2013-03" db="EMBL/GenBank/DDBJ databases">
        <title>Genome Sequence of the Profundibacterium mesophilum strain KAUST100406-0324T from Red Sea, a novel genus in the family Rhodobacteraceae.</title>
        <authorList>
            <person name="Essack M."/>
            <person name="Alam I."/>
            <person name="Lafi F."/>
            <person name="Alawi W."/>
            <person name="Kamanu F."/>
            <person name="Al-Suwailem A."/>
            <person name="Lee O.O."/>
            <person name="Xu Y."/>
            <person name="Bajic V."/>
            <person name="Qian P.-Y."/>
            <person name="Archer J."/>
        </authorList>
    </citation>
    <scope>NUCLEOTIDE SEQUENCE</scope>
    <source>
        <strain evidence="6">KAUST100406-0324</strain>
    </source>
</reference>
<dbReference type="Pfam" id="PF07690">
    <property type="entry name" value="MFS_1"/>
    <property type="match status" value="1"/>
</dbReference>
<dbReference type="InterPro" id="IPR036259">
    <property type="entry name" value="MFS_trans_sf"/>
</dbReference>
<feature type="transmembrane region" description="Helical" evidence="4">
    <location>
        <begin position="368"/>
        <end position="385"/>
    </location>
</feature>
<feature type="transmembrane region" description="Helical" evidence="4">
    <location>
        <begin position="338"/>
        <end position="362"/>
    </location>
</feature>
<dbReference type="InterPro" id="IPR020846">
    <property type="entry name" value="MFS_dom"/>
</dbReference>
<dbReference type="EMBL" id="APKE01000034">
    <property type="protein sequence ID" value="KAF0674902.1"/>
    <property type="molecule type" value="Genomic_DNA"/>
</dbReference>
<evidence type="ECO:0000313" key="7">
    <source>
        <dbReference type="Proteomes" id="UP000698242"/>
    </source>
</evidence>
<evidence type="ECO:0000313" key="6">
    <source>
        <dbReference type="EMBL" id="KAF0674902.1"/>
    </source>
</evidence>
<dbReference type="Proteomes" id="UP000698242">
    <property type="component" value="Unassembled WGS sequence"/>
</dbReference>
<feature type="transmembrane region" description="Helical" evidence="4">
    <location>
        <begin position="15"/>
        <end position="40"/>
    </location>
</feature>
<feature type="transmembrane region" description="Helical" evidence="4">
    <location>
        <begin position="137"/>
        <end position="157"/>
    </location>
</feature>
<protein>
    <submittedName>
        <fullName evidence="6">D-xylose-proton symporter</fullName>
    </submittedName>
</protein>
<feature type="transmembrane region" description="Helical" evidence="4">
    <location>
        <begin position="248"/>
        <end position="266"/>
    </location>
</feature>
<feature type="transmembrane region" description="Helical" evidence="4">
    <location>
        <begin position="46"/>
        <end position="67"/>
    </location>
</feature>
<name>A0A921NP27_9RHOB</name>
<keyword evidence="3 4" id="KW-0472">Membrane</keyword>
<feature type="transmembrane region" description="Helical" evidence="4">
    <location>
        <begin position="303"/>
        <end position="326"/>
    </location>
</feature>
<dbReference type="SUPFAM" id="SSF103473">
    <property type="entry name" value="MFS general substrate transporter"/>
    <property type="match status" value="1"/>
</dbReference>
<feature type="transmembrane region" description="Helical" evidence="4">
    <location>
        <begin position="210"/>
        <end position="236"/>
    </location>
</feature>
<dbReference type="PANTHER" id="PTHR23531">
    <property type="entry name" value="QUINOLENE RESISTANCE PROTEIN NORA"/>
    <property type="match status" value="1"/>
</dbReference>
<dbReference type="OrthoDB" id="8046314at2"/>
<dbReference type="PROSITE" id="PS50850">
    <property type="entry name" value="MFS"/>
    <property type="match status" value="1"/>
</dbReference>
<evidence type="ECO:0000259" key="5">
    <source>
        <dbReference type="PROSITE" id="PS50850"/>
    </source>
</evidence>
<feature type="transmembrane region" description="Helical" evidence="4">
    <location>
        <begin position="79"/>
        <end position="97"/>
    </location>
</feature>
<feature type="transmembrane region" description="Helical" evidence="4">
    <location>
        <begin position="278"/>
        <end position="297"/>
    </location>
</feature>
<dbReference type="InterPro" id="IPR052714">
    <property type="entry name" value="MFS_Exporter"/>
</dbReference>
<proteinExistence type="predicted"/>
<feature type="transmembrane region" description="Helical" evidence="4">
    <location>
        <begin position="169"/>
        <end position="189"/>
    </location>
</feature>
<evidence type="ECO:0000256" key="3">
    <source>
        <dbReference type="ARBA" id="ARBA00023136"/>
    </source>
</evidence>
<evidence type="ECO:0000256" key="1">
    <source>
        <dbReference type="ARBA" id="ARBA00022692"/>
    </source>
</evidence>
<comment type="caution">
    <text evidence="6">The sequence shown here is derived from an EMBL/GenBank/DDBJ whole genome shotgun (WGS) entry which is preliminary data.</text>
</comment>
<organism evidence="6 7">
    <name type="scientific">Profundibacterium mesophilum KAUST100406-0324</name>
    <dbReference type="NCBI Taxonomy" id="1037889"/>
    <lineage>
        <taxon>Bacteria</taxon>
        <taxon>Pseudomonadati</taxon>
        <taxon>Pseudomonadota</taxon>
        <taxon>Alphaproteobacteria</taxon>
        <taxon>Rhodobacterales</taxon>
        <taxon>Roseobacteraceae</taxon>
        <taxon>Profundibacterium</taxon>
    </lineage>
</organism>
<feature type="transmembrane region" description="Helical" evidence="4">
    <location>
        <begin position="103"/>
        <end position="125"/>
    </location>
</feature>
<keyword evidence="2 4" id="KW-1133">Transmembrane helix</keyword>
<dbReference type="InterPro" id="IPR011701">
    <property type="entry name" value="MFS"/>
</dbReference>
<accession>A0A921NP27</accession>
<keyword evidence="1 4" id="KW-0812">Transmembrane</keyword>
<evidence type="ECO:0000256" key="4">
    <source>
        <dbReference type="SAM" id="Phobius"/>
    </source>
</evidence>
<feature type="domain" description="Major facilitator superfamily (MFS) profile" evidence="5">
    <location>
        <begin position="14"/>
        <end position="390"/>
    </location>
</feature>
<dbReference type="PANTHER" id="PTHR23531:SF1">
    <property type="entry name" value="QUINOLENE RESISTANCE PROTEIN NORA"/>
    <property type="match status" value="1"/>
</dbReference>
<dbReference type="AlphaFoldDB" id="A0A921NP27"/>
<gene>
    <name evidence="6" type="primary">xylT</name>
    <name evidence="6" type="ORF">PMES_02784</name>
</gene>